<dbReference type="Proteomes" id="UP000826661">
    <property type="component" value="Chromosome VII"/>
</dbReference>
<keyword evidence="2" id="KW-1185">Reference proteome</keyword>
<dbReference type="EMBL" id="CP075870">
    <property type="protein sequence ID" value="QYT04954.1"/>
    <property type="molecule type" value="Genomic_DNA"/>
</dbReference>
<accession>A0A8G0LP88</accession>
<protein>
    <submittedName>
        <fullName evidence="1">Uncharacterized protein</fullName>
    </submittedName>
</protein>
<reference evidence="1 2" key="1">
    <citation type="journal article" date="2021" name="BMC Genomics">
        <title>Telomere-to-telomere genome assembly of asparaginase-producing Trichoderma simmonsii.</title>
        <authorList>
            <person name="Chung D."/>
            <person name="Kwon Y.M."/>
            <person name="Yang Y."/>
        </authorList>
    </citation>
    <scope>NUCLEOTIDE SEQUENCE [LARGE SCALE GENOMIC DNA]</scope>
    <source>
        <strain evidence="1 2">GH-Sj1</strain>
    </source>
</reference>
<sequence length="368" mass="41835">MASLQAANGNIHAMSEIMKKLSISDINTMTENFSGGHTFKASCAERMNPLAYFSTTFKHPATLMSAMFDSGCLLSGLRALEFFIPGFTIELQPDGRIDIIAGGETHFQDLPHKDPFGQPFSILHGTIATARGTEKVQLIIGFWYKGIMEYIRTFHASHLQAFIGGWCAAHMYYQQASVNQSILWDTTTDRNGSSSKPLIEQHPNNKGYTFLTANNFMKANPSIVRVRTFGDRESLVLDYGDLYYSLISPQNHKMLDLWLSNRRKNMQSIEWVESRGKILRINSPWNELYHNCERFFITDMWELPDHHRQRLANMVALGTQRPNAMRSNGFQSSVGSNVMRQGWQMIVLARSGTVFCELKDATPWSWVL</sequence>
<name>A0A8G0LP88_9HYPO</name>
<organism evidence="1 2">
    <name type="scientific">Trichoderma simmonsii</name>
    <dbReference type="NCBI Taxonomy" id="1491479"/>
    <lineage>
        <taxon>Eukaryota</taxon>
        <taxon>Fungi</taxon>
        <taxon>Dikarya</taxon>
        <taxon>Ascomycota</taxon>
        <taxon>Pezizomycotina</taxon>
        <taxon>Sordariomycetes</taxon>
        <taxon>Hypocreomycetidae</taxon>
        <taxon>Hypocreales</taxon>
        <taxon>Hypocreaceae</taxon>
        <taxon>Trichoderma</taxon>
    </lineage>
</organism>
<evidence type="ECO:0000313" key="1">
    <source>
        <dbReference type="EMBL" id="QYT04954.1"/>
    </source>
</evidence>
<evidence type="ECO:0000313" key="2">
    <source>
        <dbReference type="Proteomes" id="UP000826661"/>
    </source>
</evidence>
<gene>
    <name evidence="1" type="ORF">H0G86_011857</name>
</gene>
<proteinExistence type="predicted"/>
<dbReference type="AlphaFoldDB" id="A0A8G0LP88"/>